<protein>
    <submittedName>
        <fullName evidence="2">ABC-2 family transporter protein</fullName>
    </submittedName>
</protein>
<evidence type="ECO:0000313" key="2">
    <source>
        <dbReference type="EMBL" id="OOM73628.1"/>
    </source>
</evidence>
<keyword evidence="1" id="KW-0472">Membrane</keyword>
<dbReference type="STRING" id="29367.CLPUN_43820"/>
<reference evidence="2 3" key="1">
    <citation type="submission" date="2016-05" db="EMBL/GenBank/DDBJ databases">
        <title>Microbial solvent formation.</title>
        <authorList>
            <person name="Poehlein A."/>
            <person name="Montoya Solano J.D."/>
            <person name="Flitsch S."/>
            <person name="Krabben P."/>
            <person name="Duerre P."/>
            <person name="Daniel R."/>
        </authorList>
    </citation>
    <scope>NUCLEOTIDE SEQUENCE [LARGE SCALE GENOMIC DNA]</scope>
    <source>
        <strain evidence="2 3">DSM 2619</strain>
    </source>
</reference>
<evidence type="ECO:0000313" key="3">
    <source>
        <dbReference type="Proteomes" id="UP000190890"/>
    </source>
</evidence>
<feature type="transmembrane region" description="Helical" evidence="1">
    <location>
        <begin position="104"/>
        <end position="129"/>
    </location>
</feature>
<comment type="caution">
    <text evidence="2">The sequence shown here is derived from an EMBL/GenBank/DDBJ whole genome shotgun (WGS) entry which is preliminary data.</text>
</comment>
<feature type="transmembrane region" description="Helical" evidence="1">
    <location>
        <begin position="149"/>
        <end position="169"/>
    </location>
</feature>
<accession>A0A1S8T7F4</accession>
<keyword evidence="1" id="KW-1133">Transmembrane helix</keyword>
<keyword evidence="3" id="KW-1185">Reference proteome</keyword>
<feature type="transmembrane region" description="Helical" evidence="1">
    <location>
        <begin position="176"/>
        <end position="194"/>
    </location>
</feature>
<dbReference type="InterPro" id="IPR025699">
    <property type="entry name" value="ABC2_memb-like"/>
</dbReference>
<dbReference type="Proteomes" id="UP000190890">
    <property type="component" value="Unassembled WGS sequence"/>
</dbReference>
<dbReference type="OrthoDB" id="9784784at2"/>
<feature type="transmembrane region" description="Helical" evidence="1">
    <location>
        <begin position="206"/>
        <end position="228"/>
    </location>
</feature>
<dbReference type="EMBL" id="LZZM01000212">
    <property type="protein sequence ID" value="OOM73628.1"/>
    <property type="molecule type" value="Genomic_DNA"/>
</dbReference>
<keyword evidence="1" id="KW-0812">Transmembrane</keyword>
<feature type="transmembrane region" description="Helical" evidence="1">
    <location>
        <begin position="16"/>
        <end position="39"/>
    </location>
</feature>
<proteinExistence type="predicted"/>
<dbReference type="Pfam" id="PF13346">
    <property type="entry name" value="ABC2_membrane_5"/>
    <property type="match status" value="1"/>
</dbReference>
<feature type="transmembrane region" description="Helical" evidence="1">
    <location>
        <begin position="59"/>
        <end position="78"/>
    </location>
</feature>
<evidence type="ECO:0000256" key="1">
    <source>
        <dbReference type="SAM" id="Phobius"/>
    </source>
</evidence>
<gene>
    <name evidence="2" type="ORF">CLPUN_43820</name>
</gene>
<organism evidence="2 3">
    <name type="scientific">Clostridium puniceum</name>
    <dbReference type="NCBI Taxonomy" id="29367"/>
    <lineage>
        <taxon>Bacteria</taxon>
        <taxon>Bacillati</taxon>
        <taxon>Bacillota</taxon>
        <taxon>Clostridia</taxon>
        <taxon>Eubacteriales</taxon>
        <taxon>Clostridiaceae</taxon>
        <taxon>Clostridium</taxon>
    </lineage>
</organism>
<name>A0A1S8T7F4_9CLOT</name>
<dbReference type="AlphaFoldDB" id="A0A1S8T7F4"/>
<sequence>MINLMKLEWKKNKVDGYIFYAIICMICIFVAMAFMSLSSNNMGDPMFEDYLSFMSLTNILIKITFFIFSGTMIASIVIDEFKYNTISIAFSYPISKKKIIKAKLLIIMIFCFCNIMITTFIINVLIFYLNPILHFFETPVKLSEILNTIPSVISLSIMCAGFSLIPMYFGMRRKSTSTTITSSVIIGFLLNSMVSNGNSSVSLGQITAVPLILCIVGMLIGYLSYWNIDNKDLG</sequence>